<dbReference type="PANTHER" id="PTHR20953:SF3">
    <property type="entry name" value="P-LOOP CONTAINING NUCLEOSIDE TRIPHOSPHATE HYDROLASES SUPERFAMILY PROTEIN"/>
    <property type="match status" value="1"/>
</dbReference>
<accession>A0A315XVG5</accession>
<evidence type="ECO:0000256" key="2">
    <source>
        <dbReference type="ARBA" id="ARBA00022840"/>
    </source>
</evidence>
<dbReference type="RefSeq" id="WP_109727507.1">
    <property type="nucleotide sequence ID" value="NZ_QGDI01000012.1"/>
</dbReference>
<gene>
    <name evidence="4" type="ORF">IE37_02790</name>
</gene>
<keyword evidence="2" id="KW-0067">ATP-binding</keyword>
<sequence>MKDSTSFRVIADHMPEVLRNLMLDTLHELSDDLMEVRLHSSGPVCFAFPNKTLFLQKNGGTSSALTEEAYIVNRKEIRECADKLCHYSVHSCTKQLSEGCFVIGNGIRVGVSGIYSSVEPSVLTEFCSFNFRLPREVKGCADGIFSETFDRNIIICGAVNSGKTTLLRELCRLNGDLRKTVLIDERNEVAAFYSGTPQNDVGAMTDIIGNCSRSRGIMSAIRTLSPEVIVCDEIASVDDAEAIITGLSCGVRFIVTAHGESVSEVTKRAELKMLIDSGFFHKLIFLRGSSSVGEVGRIVRL</sequence>
<dbReference type="InterPro" id="IPR045735">
    <property type="entry name" value="Spore_III_AA_AAA+_ATPase"/>
</dbReference>
<evidence type="ECO:0000259" key="3">
    <source>
        <dbReference type="SMART" id="SM00382"/>
    </source>
</evidence>
<dbReference type="EMBL" id="QGDI01000012">
    <property type="protein sequence ID" value="PWJ10756.1"/>
    <property type="molecule type" value="Genomic_DNA"/>
</dbReference>
<dbReference type="InterPro" id="IPR027417">
    <property type="entry name" value="P-loop_NTPase"/>
</dbReference>
<dbReference type="PANTHER" id="PTHR20953">
    <property type="entry name" value="KINASE-RELATED"/>
    <property type="match status" value="1"/>
</dbReference>
<protein>
    <submittedName>
        <fullName evidence="4">Stage III sporulation protein AA</fullName>
    </submittedName>
</protein>
<dbReference type="Gene3D" id="3.40.50.300">
    <property type="entry name" value="P-loop containing nucleotide triphosphate hydrolases"/>
    <property type="match status" value="1"/>
</dbReference>
<dbReference type="Proteomes" id="UP000245720">
    <property type="component" value="Unassembled WGS sequence"/>
</dbReference>
<dbReference type="OrthoDB" id="9768243at2"/>
<evidence type="ECO:0000313" key="4">
    <source>
        <dbReference type="EMBL" id="PWJ10756.1"/>
    </source>
</evidence>
<dbReference type="Pfam" id="PF19568">
    <property type="entry name" value="Spore_III_AA"/>
    <property type="match status" value="1"/>
</dbReference>
<keyword evidence="1" id="KW-0547">Nucleotide-binding</keyword>
<comment type="caution">
    <text evidence="4">The sequence shown here is derived from an EMBL/GenBank/DDBJ whole genome shotgun (WGS) entry which is preliminary data.</text>
</comment>
<proteinExistence type="predicted"/>
<feature type="domain" description="AAA+ ATPase" evidence="3">
    <location>
        <begin position="149"/>
        <end position="289"/>
    </location>
</feature>
<dbReference type="InterPro" id="IPR003593">
    <property type="entry name" value="AAA+_ATPase"/>
</dbReference>
<dbReference type="SUPFAM" id="SSF52540">
    <property type="entry name" value="P-loop containing nucleoside triphosphate hydrolases"/>
    <property type="match status" value="1"/>
</dbReference>
<organism evidence="4 5">
    <name type="scientific">Ruminococcus flavefaciens</name>
    <dbReference type="NCBI Taxonomy" id="1265"/>
    <lineage>
        <taxon>Bacteria</taxon>
        <taxon>Bacillati</taxon>
        <taxon>Bacillota</taxon>
        <taxon>Clostridia</taxon>
        <taxon>Eubacteriales</taxon>
        <taxon>Oscillospiraceae</taxon>
        <taxon>Ruminococcus</taxon>
    </lineage>
</organism>
<evidence type="ECO:0000256" key="1">
    <source>
        <dbReference type="ARBA" id="ARBA00022741"/>
    </source>
</evidence>
<dbReference type="GO" id="GO:0005524">
    <property type="term" value="F:ATP binding"/>
    <property type="evidence" value="ECO:0007669"/>
    <property type="project" value="UniProtKB-KW"/>
</dbReference>
<evidence type="ECO:0000313" key="5">
    <source>
        <dbReference type="Proteomes" id="UP000245720"/>
    </source>
</evidence>
<dbReference type="SMART" id="SM00382">
    <property type="entry name" value="AAA"/>
    <property type="match status" value="1"/>
</dbReference>
<name>A0A315XVG5_RUMFL</name>
<reference evidence="4 5" key="1">
    <citation type="submission" date="2018-05" db="EMBL/GenBank/DDBJ databases">
        <title>The Hungate 1000. A catalogue of reference genomes from the rumen microbiome.</title>
        <authorList>
            <person name="Kelly W."/>
        </authorList>
    </citation>
    <scope>NUCLEOTIDE SEQUENCE [LARGE SCALE GENOMIC DNA]</scope>
    <source>
        <strain evidence="4 5">SAb67</strain>
    </source>
</reference>
<dbReference type="AlphaFoldDB" id="A0A315XVG5"/>